<evidence type="ECO:0000313" key="9">
    <source>
        <dbReference type="Proteomes" id="UP000005237"/>
    </source>
</evidence>
<reference evidence="8" key="2">
    <citation type="submission" date="2022-06" db="UniProtKB">
        <authorList>
            <consortium name="EnsemblMetazoa"/>
        </authorList>
    </citation>
    <scope>IDENTIFICATION</scope>
    <source>
        <strain evidence="8">DF5081</strain>
    </source>
</reference>
<dbReference type="Gene3D" id="1.10.10.10">
    <property type="entry name" value="Winged helix-like DNA-binding domain superfamily/Winged helix DNA-binding domain"/>
    <property type="match status" value="1"/>
</dbReference>
<dbReference type="Gene3D" id="3.30.60.60">
    <property type="entry name" value="N-acetyl transferase-like"/>
    <property type="match status" value="1"/>
</dbReference>
<dbReference type="GO" id="GO:0010484">
    <property type="term" value="F:histone H3 acetyltransferase activity"/>
    <property type="evidence" value="ECO:0007669"/>
    <property type="project" value="TreeGrafter"/>
</dbReference>
<keyword evidence="3" id="KW-0808">Transferase</keyword>
<dbReference type="InterPro" id="IPR040706">
    <property type="entry name" value="Zf-MYST"/>
</dbReference>
<feature type="domain" description="MYST-type HAT" evidence="7">
    <location>
        <begin position="275"/>
        <end position="561"/>
    </location>
</feature>
<dbReference type="Proteomes" id="UP000005237">
    <property type="component" value="Unassembled WGS sequence"/>
</dbReference>
<feature type="active site" description="Proton donor/acceptor" evidence="5">
    <location>
        <position position="451"/>
    </location>
</feature>
<feature type="region of interest" description="Disordered" evidence="6">
    <location>
        <begin position="574"/>
        <end position="618"/>
    </location>
</feature>
<evidence type="ECO:0000256" key="6">
    <source>
        <dbReference type="SAM" id="MobiDB-lite"/>
    </source>
</evidence>
<dbReference type="InterPro" id="IPR050603">
    <property type="entry name" value="MYST_HAT"/>
</dbReference>
<evidence type="ECO:0000313" key="8">
    <source>
        <dbReference type="EnsemblMetazoa" id="CJA14979a.1"/>
    </source>
</evidence>
<evidence type="ECO:0000256" key="5">
    <source>
        <dbReference type="PIRSR" id="PIRSR602717-51"/>
    </source>
</evidence>
<dbReference type="InterPro" id="IPR002717">
    <property type="entry name" value="HAT_MYST-type"/>
</dbReference>
<evidence type="ECO:0000256" key="1">
    <source>
        <dbReference type="ARBA" id="ARBA00010107"/>
    </source>
</evidence>
<evidence type="ECO:0000259" key="7">
    <source>
        <dbReference type="PROSITE" id="PS51726"/>
    </source>
</evidence>
<dbReference type="EC" id="2.3.1.48" evidence="2"/>
<dbReference type="GO" id="GO:0006357">
    <property type="term" value="P:regulation of transcription by RNA polymerase II"/>
    <property type="evidence" value="ECO:0007669"/>
    <property type="project" value="TreeGrafter"/>
</dbReference>
<dbReference type="Gene3D" id="3.40.630.30">
    <property type="match status" value="1"/>
</dbReference>
<comment type="similarity">
    <text evidence="1">Belongs to the MYST (SAS/MOZ) family.</text>
</comment>
<dbReference type="EnsemblMetazoa" id="CJA14979a.1">
    <property type="protein sequence ID" value="CJA14979a.1"/>
    <property type="gene ID" value="WBGene00134183"/>
</dbReference>
<name>A0A8R1I4J1_CAEJA</name>
<evidence type="ECO:0000256" key="2">
    <source>
        <dbReference type="ARBA" id="ARBA00013184"/>
    </source>
</evidence>
<feature type="region of interest" description="Disordered" evidence="6">
    <location>
        <begin position="105"/>
        <end position="153"/>
    </location>
</feature>
<dbReference type="SUPFAM" id="SSF55729">
    <property type="entry name" value="Acyl-CoA N-acyltransferases (Nat)"/>
    <property type="match status" value="1"/>
</dbReference>
<reference evidence="9" key="1">
    <citation type="submission" date="2010-08" db="EMBL/GenBank/DDBJ databases">
        <authorList>
            <consortium name="Caenorhabditis japonica Sequencing Consortium"/>
            <person name="Wilson R.K."/>
        </authorList>
    </citation>
    <scope>NUCLEOTIDE SEQUENCE [LARGE SCALE GENOMIC DNA]</scope>
    <source>
        <strain evidence="9">DF5081</strain>
    </source>
</reference>
<sequence length="618" mass="71696">MTRSMRDESSAGWKNNFLTNSTVKLRCWFRTRKLSMSRIRCTVYFNCSQRICPTETTLLATLCQGSLEKSDNGYTVLTDFRSTASLQQVSLWNLKSNLMIRPTDAPVSENRESRRKSVRIQNDVRTRASTVVSSYRLRKKRTPSPVGSQRENRAADLDECAEWKTYAPLSEKRESRRKPFRIQNDVRTRATTVMPSSRPRKKRTPSPPNSHGENTAADADEFADWENLPIVRDDPSFVLTEEHKSRFENITKRVDKRVMMSPSQVANIIRNAGVENARLPRKIQMGGYLMKTWFGLPFPVEYTNVECLLICEFCMFYGRSDPVMQNHAKKCTMRAPPGTEIYRKDNISVFEVDGKEERNYCHHVCLIASLFLESKTTFYDTEPFLFYIVTLNDKIGCHFAGYFSKEKYEPDLNNLSCIMTLPCYQSKGFGRFLIDVSYALSRREKWLGGPEKPLSDLGQIAYGSYFRGVIFKFLKENYEKVELNAELSLMDISEATGIHPNDVIELLDSFGYILLTNADEHGIYDMEWNVDWEHVEWYLEKRTKEDKTRVVFDDNCLSWEPRRITPTMDGFCDPSQEDFDAEKERQRQLQLTRNAEPMPKTSMPCGSVKKERKTGFRN</sequence>
<dbReference type="PROSITE" id="PS51726">
    <property type="entry name" value="MYST_HAT"/>
    <property type="match status" value="1"/>
</dbReference>
<organism evidence="8 9">
    <name type="scientific">Caenorhabditis japonica</name>
    <dbReference type="NCBI Taxonomy" id="281687"/>
    <lineage>
        <taxon>Eukaryota</taxon>
        <taxon>Metazoa</taxon>
        <taxon>Ecdysozoa</taxon>
        <taxon>Nematoda</taxon>
        <taxon>Chromadorea</taxon>
        <taxon>Rhabditida</taxon>
        <taxon>Rhabditina</taxon>
        <taxon>Rhabditomorpha</taxon>
        <taxon>Rhabditoidea</taxon>
        <taxon>Rhabditidae</taxon>
        <taxon>Peloderinae</taxon>
        <taxon>Caenorhabditis</taxon>
    </lineage>
</organism>
<dbReference type="GO" id="GO:0070776">
    <property type="term" value="C:MOZ/MORF histone acetyltransferase complex"/>
    <property type="evidence" value="ECO:0007669"/>
    <property type="project" value="TreeGrafter"/>
</dbReference>
<dbReference type="Pfam" id="PF01853">
    <property type="entry name" value="MOZ_SAS"/>
    <property type="match status" value="1"/>
</dbReference>
<dbReference type="GO" id="GO:0003682">
    <property type="term" value="F:chromatin binding"/>
    <property type="evidence" value="ECO:0007669"/>
    <property type="project" value="TreeGrafter"/>
</dbReference>
<feature type="region of interest" description="Disordered" evidence="6">
    <location>
        <begin position="172"/>
        <end position="216"/>
    </location>
</feature>
<accession>A0A8R1I4J1</accession>
<dbReference type="PANTHER" id="PTHR10615:SF217">
    <property type="entry name" value="HISTONE ACETYLTRANSFERASE"/>
    <property type="match status" value="1"/>
</dbReference>
<proteinExistence type="inferred from homology"/>
<protein>
    <recommendedName>
        <fullName evidence="2">histone acetyltransferase</fullName>
        <ecNumber evidence="2">2.3.1.48</ecNumber>
    </recommendedName>
</protein>
<dbReference type="InterPro" id="IPR016181">
    <property type="entry name" value="Acyl_CoA_acyltransferase"/>
</dbReference>
<dbReference type="PANTHER" id="PTHR10615">
    <property type="entry name" value="HISTONE ACETYLTRANSFERASE"/>
    <property type="match status" value="1"/>
</dbReference>
<keyword evidence="9" id="KW-1185">Reference proteome</keyword>
<dbReference type="InterPro" id="IPR036388">
    <property type="entry name" value="WH-like_DNA-bd_sf"/>
</dbReference>
<evidence type="ECO:0000256" key="4">
    <source>
        <dbReference type="ARBA" id="ARBA00022990"/>
    </source>
</evidence>
<keyword evidence="4" id="KW-0007">Acetylation</keyword>
<dbReference type="GO" id="GO:0003712">
    <property type="term" value="F:transcription coregulator activity"/>
    <property type="evidence" value="ECO:0007669"/>
    <property type="project" value="TreeGrafter"/>
</dbReference>
<dbReference type="FunFam" id="3.40.630.30:FF:000002">
    <property type="entry name" value="Histone acetyltransferase"/>
    <property type="match status" value="1"/>
</dbReference>
<dbReference type="GO" id="GO:0005634">
    <property type="term" value="C:nucleus"/>
    <property type="evidence" value="ECO:0007669"/>
    <property type="project" value="TreeGrafter"/>
</dbReference>
<dbReference type="Pfam" id="PF17772">
    <property type="entry name" value="zf-MYST"/>
    <property type="match status" value="1"/>
</dbReference>
<evidence type="ECO:0000256" key="3">
    <source>
        <dbReference type="ARBA" id="ARBA00022679"/>
    </source>
</evidence>
<dbReference type="AlphaFoldDB" id="A0A8R1I4J1"/>